<dbReference type="CDD" id="cd03794">
    <property type="entry name" value="GT4_WbuB-like"/>
    <property type="match status" value="1"/>
</dbReference>
<dbReference type="PANTHER" id="PTHR45947">
    <property type="entry name" value="SULFOQUINOVOSYL TRANSFERASE SQD2"/>
    <property type="match status" value="1"/>
</dbReference>
<evidence type="ECO:0000313" key="4">
    <source>
        <dbReference type="EMBL" id="MFC5922300.1"/>
    </source>
</evidence>
<gene>
    <name evidence="4" type="ORF">ACFQGL_02950</name>
</gene>
<comment type="caution">
    <text evidence="4">The sequence shown here is derived from an EMBL/GenBank/DDBJ whole genome shotgun (WGS) entry which is preliminary data.</text>
</comment>
<dbReference type="SUPFAM" id="SSF53756">
    <property type="entry name" value="UDP-Glycosyltransferase/glycogen phosphorylase"/>
    <property type="match status" value="1"/>
</dbReference>
<dbReference type="Pfam" id="PF13579">
    <property type="entry name" value="Glyco_trans_4_4"/>
    <property type="match status" value="1"/>
</dbReference>
<dbReference type="RefSeq" id="WP_377504895.1">
    <property type="nucleotide sequence ID" value="NZ_JBHSQS010000002.1"/>
</dbReference>
<dbReference type="PANTHER" id="PTHR45947:SF3">
    <property type="entry name" value="SULFOQUINOVOSYL TRANSFERASE SQD2"/>
    <property type="match status" value="1"/>
</dbReference>
<reference evidence="5" key="1">
    <citation type="journal article" date="2019" name="Int. J. Syst. Evol. Microbiol.">
        <title>The Global Catalogue of Microorganisms (GCM) 10K type strain sequencing project: providing services to taxonomists for standard genome sequencing and annotation.</title>
        <authorList>
            <consortium name="The Broad Institute Genomics Platform"/>
            <consortium name="The Broad Institute Genome Sequencing Center for Infectious Disease"/>
            <person name="Wu L."/>
            <person name="Ma J."/>
        </authorList>
    </citation>
    <scope>NUCLEOTIDE SEQUENCE [LARGE SCALE GENOMIC DNA]</scope>
    <source>
        <strain evidence="5">CGMCC 4.7144</strain>
    </source>
</reference>
<keyword evidence="5" id="KW-1185">Reference proteome</keyword>
<dbReference type="InterPro" id="IPR050194">
    <property type="entry name" value="Glycosyltransferase_grp1"/>
</dbReference>
<protein>
    <submittedName>
        <fullName evidence="4">Glycosyltransferase family 4 protein</fullName>
    </submittedName>
</protein>
<keyword evidence="2" id="KW-0808">Transferase</keyword>
<dbReference type="Gene3D" id="3.40.50.2000">
    <property type="entry name" value="Glycogen Phosphorylase B"/>
    <property type="match status" value="2"/>
</dbReference>
<evidence type="ECO:0000256" key="1">
    <source>
        <dbReference type="ARBA" id="ARBA00022676"/>
    </source>
</evidence>
<evidence type="ECO:0000313" key="5">
    <source>
        <dbReference type="Proteomes" id="UP001596226"/>
    </source>
</evidence>
<accession>A0ABW1GYF9</accession>
<evidence type="ECO:0000256" key="2">
    <source>
        <dbReference type="ARBA" id="ARBA00022679"/>
    </source>
</evidence>
<organism evidence="4 5">
    <name type="scientific">Micromonospora vulcania</name>
    <dbReference type="NCBI Taxonomy" id="1441873"/>
    <lineage>
        <taxon>Bacteria</taxon>
        <taxon>Bacillati</taxon>
        <taxon>Actinomycetota</taxon>
        <taxon>Actinomycetes</taxon>
        <taxon>Micromonosporales</taxon>
        <taxon>Micromonosporaceae</taxon>
        <taxon>Micromonospora</taxon>
    </lineage>
</organism>
<proteinExistence type="predicted"/>
<keyword evidence="1" id="KW-0328">Glycosyltransferase</keyword>
<sequence>MTTRRVLVLNHFAVPPGHPGGTRHIELFSRLPGWTHVIIAGRRNMITGLPQLPEPGFHPVAVTPYRGNGLGRVLNWASYAVTATVAGLRQPRPDVVYASSPHLLAGLSGCVVATLRRRPFVLEVRDLWPRVLVEMGTLSETSAAYRTLERLERFLYRRADRVVIMAPGVRAAIEGKGVAPERIAFIPNAADPDDFVPSGGRDELRRRYGFTRRTAVYAGAHGPANGLDLLLAAARAVPEIDVVLVGSGVEKERLQAAALDIPTVRFLDPVPKTEIPDLLHAADVGLHVLADVELFRSGVSPNKVFDYMAAGLPIVTNSPGTVGDLVMGADAGYVTPPGDLAHGLAQMVQASPDDLAKMGASGRRWIRENQSRTAMSHALGRLLAPLVDGGDDPTRHDDAAR</sequence>
<name>A0ABW1GYF9_9ACTN</name>
<dbReference type="InterPro" id="IPR028098">
    <property type="entry name" value="Glyco_trans_4-like_N"/>
</dbReference>
<feature type="domain" description="Glycosyltransferase subfamily 4-like N-terminal" evidence="3">
    <location>
        <begin position="47"/>
        <end position="188"/>
    </location>
</feature>
<dbReference type="Pfam" id="PF13692">
    <property type="entry name" value="Glyco_trans_1_4"/>
    <property type="match status" value="1"/>
</dbReference>
<evidence type="ECO:0000259" key="3">
    <source>
        <dbReference type="Pfam" id="PF13579"/>
    </source>
</evidence>
<dbReference type="EMBL" id="JBHSQS010000002">
    <property type="protein sequence ID" value="MFC5922300.1"/>
    <property type="molecule type" value="Genomic_DNA"/>
</dbReference>
<dbReference type="Proteomes" id="UP001596226">
    <property type="component" value="Unassembled WGS sequence"/>
</dbReference>